<name>A0A0A7LAX6_9ARCH</name>
<reference evidence="1 2" key="1">
    <citation type="journal article" date="2014" name="Appl. Environ. Microbiol.">
        <title>Comparative Genome Analysis of 'Candidatus Methanoplasma termitum' Indicates a New Mode of Energy Metabolism in the Seventh Order of Methanogens.</title>
        <authorList>
            <person name="Lang K."/>
            <person name="Schuldes J."/>
            <person name="Klingl A."/>
            <person name="Poehlein A."/>
            <person name="Daniel R."/>
            <person name="Brune A."/>
        </authorList>
    </citation>
    <scope>NUCLEOTIDE SEQUENCE [LARGE SCALE GENOMIC DNA]</scope>
    <source>
        <strain evidence="2">Mpt1</strain>
    </source>
</reference>
<gene>
    <name evidence="1" type="ORF">Mpt1_c04260</name>
</gene>
<dbReference type="AlphaFoldDB" id="A0A0A7LAX6"/>
<dbReference type="Proteomes" id="UP000030787">
    <property type="component" value="Chromosome"/>
</dbReference>
<proteinExistence type="predicted"/>
<dbReference type="RefSeq" id="WP_048111649.1">
    <property type="nucleotide sequence ID" value="NZ_CP010070.1"/>
</dbReference>
<evidence type="ECO:0000313" key="1">
    <source>
        <dbReference type="EMBL" id="AIZ56320.1"/>
    </source>
</evidence>
<accession>A0A0A7LAX6</accession>
<dbReference type="HOGENOM" id="CLU_2565537_0_0_2"/>
<evidence type="ECO:0000313" key="2">
    <source>
        <dbReference type="Proteomes" id="UP000030787"/>
    </source>
</evidence>
<dbReference type="STRING" id="1577791.Mpt1_c04260"/>
<protein>
    <submittedName>
        <fullName evidence="1">Uncharacterized protein</fullName>
    </submittedName>
</protein>
<sequence>MKVWEEELAANFEQCVAMSLLEDLIIMRKCKAIGVLSASDYLKNEVKKIAELADAEFKNGQTSEKPALDMLKDLLSIDECD</sequence>
<dbReference type="KEGG" id="mear:Mpt1_c04260"/>
<dbReference type="EMBL" id="CP010070">
    <property type="protein sequence ID" value="AIZ56320.1"/>
    <property type="molecule type" value="Genomic_DNA"/>
</dbReference>
<keyword evidence="2" id="KW-1185">Reference proteome</keyword>
<dbReference type="GeneID" id="24818096"/>
<organism evidence="1 2">
    <name type="scientific">Candidatus Methanoplasma termitum</name>
    <dbReference type="NCBI Taxonomy" id="1577791"/>
    <lineage>
        <taxon>Archaea</taxon>
        <taxon>Methanobacteriati</taxon>
        <taxon>Thermoplasmatota</taxon>
        <taxon>Thermoplasmata</taxon>
        <taxon>Methanomassiliicoccales</taxon>
        <taxon>Methanomassiliicoccaceae</taxon>
        <taxon>Candidatus Methanoplasma</taxon>
    </lineage>
</organism>